<evidence type="ECO:0000256" key="2">
    <source>
        <dbReference type="ARBA" id="ARBA00004442"/>
    </source>
</evidence>
<dbReference type="InterPro" id="IPR011049">
    <property type="entry name" value="Serralysin-like_metalloprot_C"/>
</dbReference>
<name>A0A841R643_9FIRM</name>
<feature type="coiled-coil region" evidence="11">
    <location>
        <begin position="676"/>
        <end position="738"/>
    </location>
</feature>
<feature type="domain" description="Trimeric autotransporter adhesin YadA-like head" evidence="13">
    <location>
        <begin position="1010"/>
        <end position="1036"/>
    </location>
</feature>
<feature type="domain" description="ESPR" evidence="15">
    <location>
        <begin position="1"/>
        <end position="49"/>
    </location>
</feature>
<feature type="coiled-coil region" evidence="11">
    <location>
        <begin position="1358"/>
        <end position="1409"/>
    </location>
</feature>
<evidence type="ECO:0000256" key="9">
    <source>
        <dbReference type="ARBA" id="ARBA00023136"/>
    </source>
</evidence>
<comment type="subcellular location">
    <subcellularLocation>
        <location evidence="2">Cell outer membrane</location>
    </subcellularLocation>
    <subcellularLocation>
        <location evidence="1">Cell surface</location>
    </subcellularLocation>
</comment>
<sequence length="1412" mass="147473">MNKIYKIIWSKAVGAYVVTSELAKSHTKSPSGKGLRRSVTAALLAAMVAAPVAFGVYAAEDTHYVSVNSTNKATDSNYDNQGAQAENSIAIGPSVKTTGEDNIVIGSGELGGKKGVTSVNGQRVLVVGHGNYFQPTSDRNGKPVSYRDSAIIGHDNKLLQGNADDAGGGTPAYQIIHGWKNTLKGSFTGAIGYENEIKNSCRPNNTSQNMAFAIGTENTIDATGYYMGDKNRVNTLPDYKEPGSNPNTVGADLYVVGRHNIIGSSKSEEWYVSAGHIVGSDNVVYSNNANVFGDNNKVYFGSGIAIGNANKVGIDNAGNLVKNKDGRAIYNPVAVGHGNIVTGNYGVALGVTAESKGKKATAVGSTAQALSDYSAAMGSENRASGYGSVAVGSLNNKYAFYNPRGQRWKSFDSGDSSSAVGVQNISTGEESNAVGYQNISAGAESSAVGVKNKTLEEKSSSFGYLNVAAGKQSSAFGYSNQATEAYGFAAGSVNYAGGQYSTAVGGWNQAEGKKSQAVGYKNFVSGYGAVSIGSENNLNFVKQYQALGFVKTGDLSSALGISNTTAGRKSMGIGSSNYAFGTKSAGIGMNNYSMGYETLAIGHYAVAGSEDPSKIDQVKYAAAIGNRARSTITDAVAIGSFSNTTRDKGDYGYNPALGKAVTDTDITDDANIGTYRAELEAARVAWQESMEKAEDLLHKIQTGQFANQAEYQQWGAEYDKLEADADAKLEAYHEAQKKVGALVGAWQGQMAALSVGDEATGRTRQITGVAAGSADTDAVNVAQLKAIDRKLAQGAVHYYSVTSDKKAAGSNFDNDGAKAADSMVIGIGSTSEAVNSTVIGNNNTLTGGKRDSDGVRRNNSIVVGENIEVDGTHNAVFGTDYRNGDNKLTKVAGDQNTVIGVGNLVGYTAKVDPADQNAWIYTKNSAGSDQNVAVGLTNTVNGGSIAIGTSSEVTSLGTSVGHGNTIISSEQYGLALGNKLIVDGYQSIAVGSESKATADWATAIGQEAIAEKEGSVAIGMETKAITINGVALGSYSVADRAKGAIGYLAGDKTSKAWKSNVGALSIGGGEYDVTRQITGVAAGSEDTDAVNVAQLKAVQEIAAAKTTIEAGDNIKVEAGSAKGSYKISATNTYTTGGTYDAVNKKITFTRSDNQTYDVNLADFAGNVTDTRNTIANSDTVTVDDTDKNADGSINYKLNVKTDGKVAKNDKGIVTGGTVYNETRIEKDGNYIKAENTAGQNLIALDKQVGANTTNIAELNNRVYDMGNRVDRVGAGAAALAGLHPLDFDPDDKWDFAASYGNYKGAHALAIGAFYRPNESKMFSVGGSFGGGENMLNIGFSMKVGRGNEYMKLSRSEMAKQLDAQAKKLDEQAQKLDAQTQKLDAQDEQIRDMQAEMKAITQKLATLQARSGK</sequence>
<evidence type="ECO:0000313" key="16">
    <source>
        <dbReference type="EMBL" id="MBB6477992.1"/>
    </source>
</evidence>
<dbReference type="InterPro" id="IPR024973">
    <property type="entry name" value="ESPR"/>
</dbReference>
<feature type="domain" description="Trimeric autotransporter adhesin YadA-like head" evidence="13">
    <location>
        <begin position="817"/>
        <end position="842"/>
    </location>
</feature>
<proteinExistence type="inferred from homology"/>
<dbReference type="OrthoDB" id="2216692at2"/>
<dbReference type="InterPro" id="IPR008635">
    <property type="entry name" value="Coiled_stalk_dom"/>
</dbReference>
<keyword evidence="4" id="KW-0813">Transport</keyword>
<dbReference type="Pfam" id="PF13018">
    <property type="entry name" value="ESPR"/>
    <property type="match status" value="1"/>
</dbReference>
<evidence type="ECO:0000256" key="11">
    <source>
        <dbReference type="SAM" id="Coils"/>
    </source>
</evidence>
<keyword evidence="7" id="KW-0732">Signal</keyword>
<evidence type="ECO:0000259" key="14">
    <source>
        <dbReference type="Pfam" id="PF05662"/>
    </source>
</evidence>
<feature type="domain" description="Trimeric autotransporter adhesin YadA-like C-terminal membrane anchor" evidence="12">
    <location>
        <begin position="1288"/>
        <end position="1341"/>
    </location>
</feature>
<evidence type="ECO:0000259" key="13">
    <source>
        <dbReference type="Pfam" id="PF05658"/>
    </source>
</evidence>
<comment type="similarity">
    <text evidence="3">Belongs to the autotransporter-2 (AT-2) (TC 1.B.40) family.</text>
</comment>
<dbReference type="InterPro" id="IPR045584">
    <property type="entry name" value="Pilin-like"/>
</dbReference>
<gene>
    <name evidence="16" type="ORF">HNR45_001045</name>
</gene>
<dbReference type="Gene3D" id="3.30.1300.30">
    <property type="entry name" value="GSPII I/J protein-like"/>
    <property type="match status" value="1"/>
</dbReference>
<evidence type="ECO:0000256" key="5">
    <source>
        <dbReference type="ARBA" id="ARBA00022452"/>
    </source>
</evidence>
<evidence type="ECO:0000313" key="17">
    <source>
        <dbReference type="Proteomes" id="UP000591941"/>
    </source>
</evidence>
<dbReference type="EMBL" id="JACHHI010000004">
    <property type="protein sequence ID" value="MBB6477992.1"/>
    <property type="molecule type" value="Genomic_DNA"/>
</dbReference>
<dbReference type="GO" id="GO:0015031">
    <property type="term" value="P:protein transport"/>
    <property type="evidence" value="ECO:0007669"/>
    <property type="project" value="UniProtKB-KW"/>
</dbReference>
<dbReference type="CDD" id="cd12820">
    <property type="entry name" value="LbR_YadA-like"/>
    <property type="match status" value="4"/>
</dbReference>
<organism evidence="16 17">
    <name type="scientific">Negativicoccus succinicivorans</name>
    <dbReference type="NCBI Taxonomy" id="620903"/>
    <lineage>
        <taxon>Bacteria</taxon>
        <taxon>Bacillati</taxon>
        <taxon>Bacillota</taxon>
        <taxon>Negativicutes</taxon>
        <taxon>Veillonellales</taxon>
        <taxon>Veillonellaceae</taxon>
        <taxon>Negativicoccus</taxon>
    </lineage>
</organism>
<dbReference type="RefSeq" id="WP_159822277.1">
    <property type="nucleotide sequence ID" value="NZ_CABWNB010000001.1"/>
</dbReference>
<feature type="domain" description="Trimeric autotransporter adhesin YadA-like head" evidence="13">
    <location>
        <begin position="620"/>
        <end position="642"/>
    </location>
</feature>
<evidence type="ECO:0000256" key="6">
    <source>
        <dbReference type="ARBA" id="ARBA00022692"/>
    </source>
</evidence>
<feature type="domain" description="Trimeric autotransporter adhesin YadA-like head" evidence="13">
    <location>
        <begin position="984"/>
        <end position="1008"/>
    </location>
</feature>
<keyword evidence="10" id="KW-0998">Cell outer membrane</keyword>
<evidence type="ECO:0000256" key="1">
    <source>
        <dbReference type="ARBA" id="ARBA00004241"/>
    </source>
</evidence>
<evidence type="ECO:0008006" key="18">
    <source>
        <dbReference type="Google" id="ProtNLM"/>
    </source>
</evidence>
<dbReference type="InterPro" id="IPR008640">
    <property type="entry name" value="Adhesin_Head_dom"/>
</dbReference>
<keyword evidence="6" id="KW-0812">Transmembrane</keyword>
<reference evidence="16 17" key="1">
    <citation type="submission" date="2020-08" db="EMBL/GenBank/DDBJ databases">
        <title>Genomic Encyclopedia of Type Strains, Phase IV (KMG-IV): sequencing the most valuable type-strain genomes for metagenomic binning, comparative biology and taxonomic classification.</title>
        <authorList>
            <person name="Goeker M."/>
        </authorList>
    </citation>
    <scope>NUCLEOTIDE SEQUENCE [LARGE SCALE GENOMIC DNA]</scope>
    <source>
        <strain evidence="16 17">DSM 21255</strain>
    </source>
</reference>
<feature type="domain" description="Trimeric autotransporter adhesin YadA-like stalk" evidence="14">
    <location>
        <begin position="1076"/>
        <end position="1113"/>
    </location>
</feature>
<evidence type="ECO:0000259" key="12">
    <source>
        <dbReference type="Pfam" id="PF03895"/>
    </source>
</evidence>
<keyword evidence="8" id="KW-0653">Protein transport</keyword>
<evidence type="ECO:0000259" key="15">
    <source>
        <dbReference type="Pfam" id="PF13018"/>
    </source>
</evidence>
<evidence type="ECO:0000256" key="3">
    <source>
        <dbReference type="ARBA" id="ARBA00005848"/>
    </source>
</evidence>
<accession>A0A841R643</accession>
<dbReference type="Proteomes" id="UP000591941">
    <property type="component" value="Unassembled WGS sequence"/>
</dbReference>
<feature type="domain" description="Trimeric autotransporter adhesin YadA-like head" evidence="13">
    <location>
        <begin position="356"/>
        <end position="380"/>
    </location>
</feature>
<protein>
    <recommendedName>
        <fullName evidence="18">Hep/Hag repeat protein</fullName>
    </recommendedName>
</protein>
<dbReference type="GO" id="GO:0009986">
    <property type="term" value="C:cell surface"/>
    <property type="evidence" value="ECO:0007669"/>
    <property type="project" value="UniProtKB-SubCell"/>
</dbReference>
<dbReference type="SUPFAM" id="SSF101967">
    <property type="entry name" value="Adhesin YadA, collagen-binding domain"/>
    <property type="match status" value="4"/>
</dbReference>
<evidence type="ECO:0000256" key="8">
    <source>
        <dbReference type="ARBA" id="ARBA00022927"/>
    </source>
</evidence>
<dbReference type="Pfam" id="PF05662">
    <property type="entry name" value="YadA_stalk"/>
    <property type="match status" value="2"/>
</dbReference>
<dbReference type="Pfam" id="PF03895">
    <property type="entry name" value="YadA_anchor"/>
    <property type="match status" value="1"/>
</dbReference>
<dbReference type="GeneID" id="93486311"/>
<evidence type="ECO:0000256" key="10">
    <source>
        <dbReference type="ARBA" id="ARBA00023237"/>
    </source>
</evidence>
<dbReference type="GO" id="GO:0009279">
    <property type="term" value="C:cell outer membrane"/>
    <property type="evidence" value="ECO:0007669"/>
    <property type="project" value="UniProtKB-SubCell"/>
</dbReference>
<keyword evidence="11" id="KW-0175">Coiled coil</keyword>
<keyword evidence="17" id="KW-1185">Reference proteome</keyword>
<dbReference type="InterPro" id="IPR005594">
    <property type="entry name" value="YadA_C"/>
</dbReference>
<evidence type="ECO:0000256" key="7">
    <source>
        <dbReference type="ARBA" id="ARBA00022729"/>
    </source>
</evidence>
<feature type="domain" description="Trimeric autotransporter adhesin YadA-like stalk" evidence="14">
    <location>
        <begin position="765"/>
        <end position="805"/>
    </location>
</feature>
<keyword evidence="9" id="KW-0472">Membrane</keyword>
<dbReference type="Pfam" id="PF05658">
    <property type="entry name" value="YadA_head"/>
    <property type="match status" value="6"/>
</dbReference>
<comment type="caution">
    <text evidence="16">The sequence shown here is derived from an EMBL/GenBank/DDBJ whole genome shotgun (WGS) entry which is preliminary data.</text>
</comment>
<dbReference type="SUPFAM" id="SSF54523">
    <property type="entry name" value="Pili subunits"/>
    <property type="match status" value="1"/>
</dbReference>
<feature type="domain" description="Trimeric autotransporter adhesin YadA-like head" evidence="13">
    <location>
        <begin position="496"/>
        <end position="520"/>
    </location>
</feature>
<keyword evidence="5" id="KW-1134">Transmembrane beta strand</keyword>
<dbReference type="Gene3D" id="2.150.10.10">
    <property type="entry name" value="Serralysin-like metalloprotease, C-terminal"/>
    <property type="match status" value="5"/>
</dbReference>
<evidence type="ECO:0000256" key="4">
    <source>
        <dbReference type="ARBA" id="ARBA00022448"/>
    </source>
</evidence>